<accession>A0A131YIX7</accession>
<organism evidence="3">
    <name type="scientific">Rhipicephalus appendiculatus</name>
    <name type="common">Brown ear tick</name>
    <dbReference type="NCBI Taxonomy" id="34631"/>
    <lineage>
        <taxon>Eukaryota</taxon>
        <taxon>Metazoa</taxon>
        <taxon>Ecdysozoa</taxon>
        <taxon>Arthropoda</taxon>
        <taxon>Chelicerata</taxon>
        <taxon>Arachnida</taxon>
        <taxon>Acari</taxon>
        <taxon>Parasitiformes</taxon>
        <taxon>Ixodida</taxon>
        <taxon>Ixodoidea</taxon>
        <taxon>Ixodidae</taxon>
        <taxon>Rhipicephalinae</taxon>
        <taxon>Rhipicephalus</taxon>
        <taxon>Rhipicephalus</taxon>
    </lineage>
</organism>
<sequence>MRRMDAMLTSAPVYKDTEIPPQPCSPHRRAGTRSSVDMTAVNSAFALIFAITLMMVNITSSFSAVSSISLQCENPGTACHDENDTSSCMGNCTCELLNNGNGGSSYQCTEPPTAVSRA</sequence>
<dbReference type="AlphaFoldDB" id="A0A131YIX7"/>
<reference evidence="3" key="1">
    <citation type="journal article" date="2016" name="Ticks Tick Borne Dis.">
        <title>De novo assembly and annotation of the salivary gland transcriptome of Rhipicephalus appendiculatus male and female ticks during blood feeding.</title>
        <authorList>
            <person name="de Castro M.H."/>
            <person name="de Klerk D."/>
            <person name="Pienaar R."/>
            <person name="Latif A.A."/>
            <person name="Rees D.J."/>
            <person name="Mans B.J."/>
        </authorList>
    </citation>
    <scope>NUCLEOTIDE SEQUENCE</scope>
    <source>
        <tissue evidence="3">Salivary glands</tissue>
    </source>
</reference>
<keyword evidence="2" id="KW-1133">Transmembrane helix</keyword>
<evidence type="ECO:0000256" key="2">
    <source>
        <dbReference type="SAM" id="Phobius"/>
    </source>
</evidence>
<protein>
    <submittedName>
        <fullName evidence="3">Defensin</fullName>
    </submittedName>
</protein>
<evidence type="ECO:0000256" key="1">
    <source>
        <dbReference type="SAM" id="MobiDB-lite"/>
    </source>
</evidence>
<dbReference type="EMBL" id="GEDV01010521">
    <property type="protein sequence ID" value="JAP78036.1"/>
    <property type="molecule type" value="Transcribed_RNA"/>
</dbReference>
<feature type="region of interest" description="Disordered" evidence="1">
    <location>
        <begin position="1"/>
        <end position="33"/>
    </location>
</feature>
<evidence type="ECO:0000313" key="3">
    <source>
        <dbReference type="EMBL" id="JAP78036.1"/>
    </source>
</evidence>
<proteinExistence type="predicted"/>
<feature type="transmembrane region" description="Helical" evidence="2">
    <location>
        <begin position="38"/>
        <end position="58"/>
    </location>
</feature>
<keyword evidence="2" id="KW-0472">Membrane</keyword>
<keyword evidence="2" id="KW-0812">Transmembrane</keyword>
<name>A0A131YIX7_RHIAP</name>